<dbReference type="Proteomes" id="UP000253606">
    <property type="component" value="Chromosome"/>
</dbReference>
<dbReference type="AlphaFoldDB" id="A0A2Z5G4U2"/>
<organism evidence="4 5">
    <name type="scientific">Acidisarcina polymorpha</name>
    <dbReference type="NCBI Taxonomy" id="2211140"/>
    <lineage>
        <taxon>Bacteria</taxon>
        <taxon>Pseudomonadati</taxon>
        <taxon>Acidobacteriota</taxon>
        <taxon>Terriglobia</taxon>
        <taxon>Terriglobales</taxon>
        <taxon>Acidobacteriaceae</taxon>
        <taxon>Acidisarcina</taxon>
    </lineage>
</organism>
<evidence type="ECO:0000256" key="1">
    <source>
        <dbReference type="ARBA" id="ARBA00004613"/>
    </source>
</evidence>
<proteinExistence type="predicted"/>
<dbReference type="Pfam" id="PF03098">
    <property type="entry name" value="An_peroxidase"/>
    <property type="match status" value="1"/>
</dbReference>
<dbReference type="GO" id="GO:0006979">
    <property type="term" value="P:response to oxidative stress"/>
    <property type="evidence" value="ECO:0007669"/>
    <property type="project" value="InterPro"/>
</dbReference>
<dbReference type="SUPFAM" id="SSF48113">
    <property type="entry name" value="Heme-dependent peroxidases"/>
    <property type="match status" value="1"/>
</dbReference>
<keyword evidence="4" id="KW-0560">Oxidoreductase</keyword>
<dbReference type="InterPro" id="IPR010255">
    <property type="entry name" value="Haem_peroxidase_sf"/>
</dbReference>
<evidence type="ECO:0000256" key="2">
    <source>
        <dbReference type="ARBA" id="ARBA00022525"/>
    </source>
</evidence>
<keyword evidence="2" id="KW-0964">Secreted</keyword>
<accession>A0A2Z5G4U2</accession>
<protein>
    <submittedName>
        <fullName evidence="4">Myeloperoxidase, thyroid peroxidase, cyclooxygenase catalytic domain</fullName>
    </submittedName>
</protein>
<dbReference type="PANTHER" id="PTHR11475">
    <property type="entry name" value="OXIDASE/PEROXIDASE"/>
    <property type="match status" value="1"/>
</dbReference>
<dbReference type="KEGG" id="abas:ACPOL_4271"/>
<dbReference type="GO" id="GO:0004601">
    <property type="term" value="F:peroxidase activity"/>
    <property type="evidence" value="ECO:0007669"/>
    <property type="project" value="UniProtKB-KW"/>
</dbReference>
<name>A0A2Z5G4U2_9BACT</name>
<evidence type="ECO:0000313" key="4">
    <source>
        <dbReference type="EMBL" id="AXC13546.1"/>
    </source>
</evidence>
<dbReference type="GO" id="GO:0020037">
    <property type="term" value="F:heme binding"/>
    <property type="evidence" value="ECO:0007669"/>
    <property type="project" value="InterPro"/>
</dbReference>
<keyword evidence="4" id="KW-0575">Peroxidase</keyword>
<dbReference type="InterPro" id="IPR037120">
    <property type="entry name" value="Haem_peroxidase_sf_animal"/>
</dbReference>
<dbReference type="PROSITE" id="PS50292">
    <property type="entry name" value="PEROXIDASE_3"/>
    <property type="match status" value="1"/>
</dbReference>
<dbReference type="PANTHER" id="PTHR11475:SF4">
    <property type="entry name" value="CHORION PEROXIDASE"/>
    <property type="match status" value="1"/>
</dbReference>
<dbReference type="CDD" id="cd09819">
    <property type="entry name" value="An_peroxidase_bacterial_1"/>
    <property type="match status" value="1"/>
</dbReference>
<dbReference type="InterPro" id="IPR019791">
    <property type="entry name" value="Haem_peroxidase_animal"/>
</dbReference>
<comment type="subcellular location">
    <subcellularLocation>
        <location evidence="1">Secreted</location>
    </subcellularLocation>
</comment>
<reference evidence="4 5" key="1">
    <citation type="journal article" date="2018" name="Front. Microbiol.">
        <title>Hydrolytic Capabilities as a Key to Environmental Success: Chitinolytic and Cellulolytic Acidobacteria From Acidic Sub-arctic Soils and Boreal Peatlands.</title>
        <authorList>
            <person name="Belova S.E."/>
            <person name="Ravin N.V."/>
            <person name="Pankratov T.A."/>
            <person name="Rakitin A.L."/>
            <person name="Ivanova A.A."/>
            <person name="Beletsky A.V."/>
            <person name="Mardanov A.V."/>
            <person name="Sinninghe Damste J.S."/>
            <person name="Dedysh S.N."/>
        </authorList>
    </citation>
    <scope>NUCLEOTIDE SEQUENCE [LARGE SCALE GENOMIC DNA]</scope>
    <source>
        <strain evidence="4 5">SBC82</strain>
    </source>
</reference>
<keyword evidence="3" id="KW-0325">Glycoprotein</keyword>
<dbReference type="Gene3D" id="1.10.640.10">
    <property type="entry name" value="Haem peroxidase domain superfamily, animal type"/>
    <property type="match status" value="1"/>
</dbReference>
<evidence type="ECO:0000256" key="3">
    <source>
        <dbReference type="ARBA" id="ARBA00023180"/>
    </source>
</evidence>
<keyword evidence="5" id="KW-1185">Reference proteome</keyword>
<dbReference type="GO" id="GO:0005576">
    <property type="term" value="C:extracellular region"/>
    <property type="evidence" value="ECO:0007669"/>
    <property type="project" value="UniProtKB-SubCell"/>
</dbReference>
<evidence type="ECO:0000313" key="5">
    <source>
        <dbReference type="Proteomes" id="UP000253606"/>
    </source>
</evidence>
<gene>
    <name evidence="4" type="ORF">ACPOL_4271</name>
</gene>
<sequence length="509" mass="56482">MRISDLILLCRCCLIRAARCLQGRRGQDGSCSNVRAFLFSLDITWSLMRELVQQSRELWLRKEERMMNQSTSSVRTHCLSPSRARAAIDAPLGSVSYARMFPDLPAFQADEQFLHALGCRGGLCDCGDVDGFPESLGDTAAGWPIFGQFVAHDITADRSILRVHTDTTKLHNARSPKLNLESLYGDGPTGHPFLYQRDDPAKFLLGLDNANVQRNAEGIAIIGDPRNDSHMLISQLHLAVLRAHNAFVDAARQAGVPPGCVFEEAARQLRWHYQWVVLHEFLPALVGPALAEQVLREGPRYYRPGHDAFIPLEFADAAYRYGHSQIRHRYHVNPQSNPVPLFPDLLGFRAVPREHAVDWKLFFDTPGAAPAQRAKKMDGKLVKALIELPVAVSGETEIEAYHSLAVRDLQRGQGVGLPSGEAVARHLRIAPLSADEVGIASTGWRSETPLWYYILREADVCEGGHRLGPVGGRIVAEVLVGLVSADATSFLQSRQEWRPQETLSELLAF</sequence>
<dbReference type="EMBL" id="CP030840">
    <property type="protein sequence ID" value="AXC13546.1"/>
    <property type="molecule type" value="Genomic_DNA"/>
</dbReference>